<protein>
    <submittedName>
        <fullName evidence="2">Uncharacterized protein</fullName>
    </submittedName>
</protein>
<dbReference type="PANTHER" id="PTHR33835:SF2">
    <property type="entry name" value="LYSINE-TRNA LIGASE"/>
    <property type="match status" value="1"/>
</dbReference>
<accession>B7GBY7</accession>
<organism evidence="2 3">
    <name type="scientific">Phaeodactylum tricornutum (strain CCAP 1055/1)</name>
    <dbReference type="NCBI Taxonomy" id="556484"/>
    <lineage>
        <taxon>Eukaryota</taxon>
        <taxon>Sar</taxon>
        <taxon>Stramenopiles</taxon>
        <taxon>Ochrophyta</taxon>
        <taxon>Bacillariophyta</taxon>
        <taxon>Bacillariophyceae</taxon>
        <taxon>Bacillariophycidae</taxon>
        <taxon>Naviculales</taxon>
        <taxon>Phaeodactylaceae</taxon>
        <taxon>Phaeodactylum</taxon>
    </lineage>
</organism>
<dbReference type="PANTHER" id="PTHR33835">
    <property type="entry name" value="YALI0C07656P"/>
    <property type="match status" value="1"/>
</dbReference>
<keyword evidence="3" id="KW-1185">Reference proteome</keyword>
<dbReference type="EMBL" id="CM000626">
    <property type="protein sequence ID" value="EEC44005.1"/>
    <property type="molecule type" value="Genomic_DNA"/>
</dbReference>
<evidence type="ECO:0000313" key="2">
    <source>
        <dbReference type="EMBL" id="EEC44005.1"/>
    </source>
</evidence>
<evidence type="ECO:0000256" key="1">
    <source>
        <dbReference type="SAM" id="SignalP"/>
    </source>
</evidence>
<dbReference type="InterPro" id="IPR025638">
    <property type="entry name" value="DUF4336"/>
</dbReference>
<reference evidence="2 3" key="1">
    <citation type="journal article" date="2008" name="Nature">
        <title>The Phaeodactylum genome reveals the evolutionary history of diatom genomes.</title>
        <authorList>
            <person name="Bowler C."/>
            <person name="Allen A.E."/>
            <person name="Badger J.H."/>
            <person name="Grimwood J."/>
            <person name="Jabbari K."/>
            <person name="Kuo A."/>
            <person name="Maheswari U."/>
            <person name="Martens C."/>
            <person name="Maumus F."/>
            <person name="Otillar R.P."/>
            <person name="Rayko E."/>
            <person name="Salamov A."/>
            <person name="Vandepoele K."/>
            <person name="Beszteri B."/>
            <person name="Gruber A."/>
            <person name="Heijde M."/>
            <person name="Katinka M."/>
            <person name="Mock T."/>
            <person name="Valentin K."/>
            <person name="Verret F."/>
            <person name="Berges J.A."/>
            <person name="Brownlee C."/>
            <person name="Cadoret J.P."/>
            <person name="Chiovitti A."/>
            <person name="Choi C.J."/>
            <person name="Coesel S."/>
            <person name="De Martino A."/>
            <person name="Detter J.C."/>
            <person name="Durkin C."/>
            <person name="Falciatore A."/>
            <person name="Fournet J."/>
            <person name="Haruta M."/>
            <person name="Huysman M.J."/>
            <person name="Jenkins B.D."/>
            <person name="Jiroutova K."/>
            <person name="Jorgensen R.E."/>
            <person name="Joubert Y."/>
            <person name="Kaplan A."/>
            <person name="Kroger N."/>
            <person name="Kroth P.G."/>
            <person name="La Roche J."/>
            <person name="Lindquist E."/>
            <person name="Lommer M."/>
            <person name="Martin-Jezequel V."/>
            <person name="Lopez P.J."/>
            <person name="Lucas S."/>
            <person name="Mangogna M."/>
            <person name="McGinnis K."/>
            <person name="Medlin L.K."/>
            <person name="Montsant A."/>
            <person name="Oudot-Le Secq M.P."/>
            <person name="Napoli C."/>
            <person name="Obornik M."/>
            <person name="Parker M.S."/>
            <person name="Petit J.L."/>
            <person name="Porcel B.M."/>
            <person name="Poulsen N."/>
            <person name="Robison M."/>
            <person name="Rychlewski L."/>
            <person name="Rynearson T.A."/>
            <person name="Schmutz J."/>
            <person name="Shapiro H."/>
            <person name="Siaut M."/>
            <person name="Stanley M."/>
            <person name="Sussman M.R."/>
            <person name="Taylor A.R."/>
            <person name="Vardi A."/>
            <person name="von Dassow P."/>
            <person name="Vyverman W."/>
            <person name="Willis A."/>
            <person name="Wyrwicz L.S."/>
            <person name="Rokhsar D.S."/>
            <person name="Weissenbach J."/>
            <person name="Armbrust E.V."/>
            <person name="Green B.R."/>
            <person name="Van de Peer Y."/>
            <person name="Grigoriev I.V."/>
        </authorList>
    </citation>
    <scope>NUCLEOTIDE SEQUENCE [LARGE SCALE GENOMIC DNA]</scope>
    <source>
        <strain evidence="2 3">CCAP 1055/1</strain>
    </source>
</reference>
<name>B7GBY7_PHATC</name>
<evidence type="ECO:0000313" key="3">
    <source>
        <dbReference type="Proteomes" id="UP000000759"/>
    </source>
</evidence>
<dbReference type="Pfam" id="PF14234">
    <property type="entry name" value="DUF4336"/>
    <property type="match status" value="1"/>
</dbReference>
<gene>
    <name evidence="2" type="ORF">PHATRDRAFT_30636</name>
</gene>
<sequence length="483" mass="53993">MEHCQIYTFRLLLWIGLLARLREVLGFVGTTHSSNELYTVSLSHRVPSKNDRSCLHSKLQNIADEGAVERRDQLARTVSRRTRRGFFLTAATTTTTFFSSTVLATSPASAVTPPSYLVPTPPLTKDTYWPIGKVAFSLLPLAGTRTRRKTLQETVIPNLMWTHDQIQGIVNVNVPVRQIVVKLSNSSGGGLWVYNPVAPTPEMLRHMHSLEAQHGPVRHIVLGTVALEHKAAFCSFCRQYPNASAWVQPGQWSFPLNLPLSFYGLPQVGSNRLQELPTTINPSGSRNSLPEWAHDFDFETLGPFHFQSVGAFSETAFYHKSTHSLLVTDVVCSVTKDAPAIIQEDPRALLFHARNNAMELATDDAETRQRGWRRMVQFGLVFFPSQIEVKTVSQALRESQQVPSPMRNLGAGAIPGDTLYPWSWKDDTVDVPSFDAISQDGKLFCPPILTKLILDREPVATLAWVDRVTTRFGDMQRVVPCHL</sequence>
<dbReference type="RefSeq" id="XP_002184606.1">
    <property type="nucleotide sequence ID" value="XM_002184570.1"/>
</dbReference>
<dbReference type="AlphaFoldDB" id="B7GBY7"/>
<dbReference type="OrthoDB" id="421671at2759"/>
<feature type="signal peptide" evidence="1">
    <location>
        <begin position="1"/>
        <end position="26"/>
    </location>
</feature>
<dbReference type="KEGG" id="pti:PHATRDRAFT_30636"/>
<dbReference type="GeneID" id="7198374"/>
<dbReference type="Proteomes" id="UP000000759">
    <property type="component" value="Chromosome 24"/>
</dbReference>
<feature type="non-terminal residue" evidence="2">
    <location>
        <position position="483"/>
    </location>
</feature>
<feature type="chain" id="PRO_5002853103" evidence="1">
    <location>
        <begin position="27"/>
        <end position="483"/>
    </location>
</feature>
<dbReference type="PaxDb" id="2850-Phatr30636"/>
<keyword evidence="1" id="KW-0732">Signal</keyword>
<dbReference type="InParanoid" id="B7GBY7"/>
<proteinExistence type="predicted"/>
<dbReference type="eggNOG" id="ENOG502QU5X">
    <property type="taxonomic scope" value="Eukaryota"/>
</dbReference>
<reference evidence="3" key="2">
    <citation type="submission" date="2008-08" db="EMBL/GenBank/DDBJ databases">
        <authorList>
            <consortium name="Diatom Consortium"/>
            <person name="Grigoriev I."/>
            <person name="Grimwood J."/>
            <person name="Kuo A."/>
            <person name="Otillar R.P."/>
            <person name="Salamov A."/>
            <person name="Detter J.C."/>
            <person name="Lindquist E."/>
            <person name="Shapiro H."/>
            <person name="Lucas S."/>
            <person name="Glavina del Rio T."/>
            <person name="Pitluck S."/>
            <person name="Rokhsar D."/>
            <person name="Bowler C."/>
        </authorList>
    </citation>
    <scope>GENOME REANNOTATION</scope>
    <source>
        <strain evidence="3">CCAP 1055/1</strain>
    </source>
</reference>